<feature type="non-terminal residue" evidence="1">
    <location>
        <position position="130"/>
    </location>
</feature>
<dbReference type="EMBL" id="SGJD01002012">
    <property type="protein sequence ID" value="KAB0397332.1"/>
    <property type="molecule type" value="Genomic_DNA"/>
</dbReference>
<sequence>MQLADSSDLSFDKHYKYQYRTFQKIPTTHLMSEVEKSGGDLVSEEFRLGSLHDSWVDMQLADSSDLSFDKHYKYQYRTFQKIPTTHLMSEVEKSGGDLVSEEFRLGSLHDSWVRTTCSSLQTTPPKDQQK</sequence>
<organism evidence="1 2">
    <name type="scientific">Balaenoptera physalus</name>
    <name type="common">Fin whale</name>
    <name type="synonym">Balaena physalus</name>
    <dbReference type="NCBI Taxonomy" id="9770"/>
    <lineage>
        <taxon>Eukaryota</taxon>
        <taxon>Metazoa</taxon>
        <taxon>Chordata</taxon>
        <taxon>Craniata</taxon>
        <taxon>Vertebrata</taxon>
        <taxon>Euteleostomi</taxon>
        <taxon>Mammalia</taxon>
        <taxon>Eutheria</taxon>
        <taxon>Laurasiatheria</taxon>
        <taxon>Artiodactyla</taxon>
        <taxon>Whippomorpha</taxon>
        <taxon>Cetacea</taxon>
        <taxon>Mysticeti</taxon>
        <taxon>Balaenopteridae</taxon>
        <taxon>Balaenoptera</taxon>
    </lineage>
</organism>
<gene>
    <name evidence="1" type="ORF">E2I00_005387</name>
</gene>
<proteinExistence type="predicted"/>
<dbReference type="AlphaFoldDB" id="A0A643CB43"/>
<evidence type="ECO:0000313" key="1">
    <source>
        <dbReference type="EMBL" id="KAB0397332.1"/>
    </source>
</evidence>
<comment type="caution">
    <text evidence="1">The sequence shown here is derived from an EMBL/GenBank/DDBJ whole genome shotgun (WGS) entry which is preliminary data.</text>
</comment>
<name>A0A643CB43_BALPH</name>
<dbReference type="Proteomes" id="UP000437017">
    <property type="component" value="Unassembled WGS sequence"/>
</dbReference>
<protein>
    <submittedName>
        <fullName evidence="1">Uncharacterized protein</fullName>
    </submittedName>
</protein>
<keyword evidence="2" id="KW-1185">Reference proteome</keyword>
<accession>A0A643CB43</accession>
<evidence type="ECO:0000313" key="2">
    <source>
        <dbReference type="Proteomes" id="UP000437017"/>
    </source>
</evidence>
<reference evidence="1 2" key="1">
    <citation type="journal article" date="2019" name="PLoS ONE">
        <title>Genomic analyses reveal an absence of contemporary introgressive admixture between fin whales and blue whales, despite known hybrids.</title>
        <authorList>
            <person name="Westbury M.V."/>
            <person name="Petersen B."/>
            <person name="Lorenzen E.D."/>
        </authorList>
    </citation>
    <scope>NUCLEOTIDE SEQUENCE [LARGE SCALE GENOMIC DNA]</scope>
    <source>
        <strain evidence="1">FinWhale-01</strain>
    </source>
</reference>